<evidence type="ECO:0000313" key="3">
    <source>
        <dbReference type="Proteomes" id="UP000027982"/>
    </source>
</evidence>
<reference evidence="2 3" key="1">
    <citation type="journal article" date="2014" name="PLoS ONE">
        <title>The first complete genome sequence of the class fimbriimonadia in the phylum armatimonadetes.</title>
        <authorList>
            <person name="Hu Z.Y."/>
            <person name="Wang Y.Z."/>
            <person name="Im W.T."/>
            <person name="Wang S.Y."/>
            <person name="Zhao G.P."/>
            <person name="Zheng H.J."/>
            <person name="Quan Z.X."/>
        </authorList>
    </citation>
    <scope>NUCLEOTIDE SEQUENCE [LARGE SCALE GENOMIC DNA]</scope>
    <source>
        <strain evidence="2">Gsoil 348</strain>
    </source>
</reference>
<dbReference type="eggNOG" id="COG1136">
    <property type="taxonomic scope" value="Bacteria"/>
</dbReference>
<dbReference type="Pfam" id="PF00005">
    <property type="entry name" value="ABC_tran"/>
    <property type="match status" value="1"/>
</dbReference>
<dbReference type="PANTHER" id="PTHR24220">
    <property type="entry name" value="IMPORT ATP-BINDING PROTEIN"/>
    <property type="match status" value="1"/>
</dbReference>
<dbReference type="AlphaFoldDB" id="A0A068NTY8"/>
<evidence type="ECO:0000313" key="2">
    <source>
        <dbReference type="EMBL" id="AIE86235.1"/>
    </source>
</evidence>
<dbReference type="HOGENOM" id="CLU_000604_1_22_0"/>
<dbReference type="STRING" id="661478.OP10G_2867"/>
<dbReference type="InterPro" id="IPR027417">
    <property type="entry name" value="P-loop_NTPase"/>
</dbReference>
<sequence length="153" mass="16626">MLIGGQETSKLSEDARARLRLRSIGFVFQFFNLIPTLTALENAAVPAMIAGERTDAATTLLERVGLSHRLDHRPEQLSGGEQQRVALARALVLGAPLLLADEPTGNLDSTAGSEILAMLREFREGRTIVIVTHDPKVEAFADRVVRITDGRVA</sequence>
<dbReference type="Gene3D" id="3.40.50.300">
    <property type="entry name" value="P-loop containing nucleotide triphosphate hydrolases"/>
    <property type="match status" value="1"/>
</dbReference>
<organism evidence="2 3">
    <name type="scientific">Fimbriimonas ginsengisoli Gsoil 348</name>
    <dbReference type="NCBI Taxonomy" id="661478"/>
    <lineage>
        <taxon>Bacteria</taxon>
        <taxon>Bacillati</taxon>
        <taxon>Armatimonadota</taxon>
        <taxon>Fimbriimonadia</taxon>
        <taxon>Fimbriimonadales</taxon>
        <taxon>Fimbriimonadaceae</taxon>
        <taxon>Fimbriimonas</taxon>
    </lineage>
</organism>
<dbReference type="EMBL" id="CP007139">
    <property type="protein sequence ID" value="AIE86235.1"/>
    <property type="molecule type" value="Genomic_DNA"/>
</dbReference>
<dbReference type="PANTHER" id="PTHR24220:SF86">
    <property type="entry name" value="ABC TRANSPORTER ABCH.1"/>
    <property type="match status" value="1"/>
</dbReference>
<accession>A0A068NTY8</accession>
<dbReference type="GO" id="GO:0005524">
    <property type="term" value="F:ATP binding"/>
    <property type="evidence" value="ECO:0007669"/>
    <property type="project" value="UniProtKB-KW"/>
</dbReference>
<dbReference type="Proteomes" id="UP000027982">
    <property type="component" value="Chromosome"/>
</dbReference>
<keyword evidence="2" id="KW-0067">ATP-binding</keyword>
<dbReference type="InterPro" id="IPR003439">
    <property type="entry name" value="ABC_transporter-like_ATP-bd"/>
</dbReference>
<proteinExistence type="predicted"/>
<feature type="domain" description="ABC transporter" evidence="1">
    <location>
        <begin position="3"/>
        <end position="153"/>
    </location>
</feature>
<keyword evidence="2" id="KW-0547">Nucleotide-binding</keyword>
<dbReference type="GO" id="GO:0005886">
    <property type="term" value="C:plasma membrane"/>
    <property type="evidence" value="ECO:0007669"/>
    <property type="project" value="TreeGrafter"/>
</dbReference>
<dbReference type="PROSITE" id="PS00211">
    <property type="entry name" value="ABC_TRANSPORTER_1"/>
    <property type="match status" value="1"/>
</dbReference>
<dbReference type="SUPFAM" id="SSF52540">
    <property type="entry name" value="P-loop containing nucleoside triphosphate hydrolases"/>
    <property type="match status" value="1"/>
</dbReference>
<name>A0A068NTY8_FIMGI</name>
<dbReference type="KEGG" id="fgi:OP10G_2867"/>
<dbReference type="PROSITE" id="PS50893">
    <property type="entry name" value="ABC_TRANSPORTER_2"/>
    <property type="match status" value="1"/>
</dbReference>
<gene>
    <name evidence="2" type="ORF">OP10G_2867</name>
</gene>
<dbReference type="GO" id="GO:0022857">
    <property type="term" value="F:transmembrane transporter activity"/>
    <property type="evidence" value="ECO:0007669"/>
    <property type="project" value="TreeGrafter"/>
</dbReference>
<keyword evidence="3" id="KW-1185">Reference proteome</keyword>
<dbReference type="InterPro" id="IPR015854">
    <property type="entry name" value="ABC_transpr_LolD-like"/>
</dbReference>
<dbReference type="InterPro" id="IPR017871">
    <property type="entry name" value="ABC_transporter-like_CS"/>
</dbReference>
<evidence type="ECO:0000259" key="1">
    <source>
        <dbReference type="PROSITE" id="PS50893"/>
    </source>
</evidence>
<protein>
    <submittedName>
        <fullName evidence="2">ABC transporter ATP-binding protein</fullName>
    </submittedName>
</protein>
<dbReference type="GO" id="GO:0016887">
    <property type="term" value="F:ATP hydrolysis activity"/>
    <property type="evidence" value="ECO:0007669"/>
    <property type="project" value="InterPro"/>
</dbReference>